<proteinExistence type="predicted"/>
<evidence type="ECO:0000313" key="2">
    <source>
        <dbReference type="Proteomes" id="UP001377168"/>
    </source>
</evidence>
<comment type="caution">
    <text evidence="1">The sequence shown here is derived from an EMBL/GenBank/DDBJ whole genome shotgun (WGS) entry which is preliminary data.</text>
</comment>
<gene>
    <name evidence="1" type="ORF">WKI67_34575</name>
</gene>
<dbReference type="EMBL" id="JBBKAJ010000022">
    <property type="protein sequence ID" value="MEJ8638497.1"/>
    <property type="molecule type" value="Genomic_DNA"/>
</dbReference>
<reference evidence="1" key="1">
    <citation type="submission" date="2024-03" db="EMBL/GenBank/DDBJ databases">
        <title>Novel Streptomyces species of biotechnological and ecological value are a feature of Machair soil.</title>
        <authorList>
            <person name="Prole J.R."/>
            <person name="Goodfellow M."/>
            <person name="Allenby N."/>
            <person name="Ward A.C."/>
        </authorList>
    </citation>
    <scope>NUCLEOTIDE SEQUENCE</scope>
    <source>
        <strain evidence="1">MS2.AVA.5</strain>
    </source>
</reference>
<name>A0ACC6Q471_9ACTN</name>
<sequence length="647" mass="70833">MWHSVDYPRSARQGWRRWVPSWRQSLSLFLVSTAGVTLLVMFAYVKTDIPKNLNGFATQQDNIYYWSDGTQMARSGWVSRQETSLDQVPEDVQWAVLSAENANFYSDPGISVSGIVRALGHMVGGGNTEGGSTITQQYIKNAYLNQDQTYSRKFTEVLLAVKLDNRLSKKEILEGYLNTSWFGRGTYGIQRASQAYYGKEASQLNASEGAFLASLLKGAALYDPTISAKNRERAEQRWSWTLDRMVAVGKLSREERARYTKFPEPKKAAPPGNLSGQQGYLVELAKDYTSKHVEISNAQFDLGGYQIYTTFDKQRVASLTSSVEKVRAKLDAKKRPTDTYVKTGAASVAPNGRILAVYGGPDYLKQGFNEANAVTVPAGSAFTPFVYAAGLAEGVQKERETPRVPVSPDTLYNGNDNIAVRTPEGPYWDRSGKIVKGRNDENRSWGQAISLRTAMANSVNTPFLQLGMDVGLDKVRKTAADSGLLTSSFGRSIPEFSLGNSKPSAIRMATAYGTFAAGGMHTEPYSVLKVTRNGKLLRLPRPDADRAMSPDVAAKVTDALRDSVQEGSGRAAKSLGEDAAGKTGTTQDDTAAWFVGYTPQESTAVVLYRTDLRKLELLPLKGLGGPDADSPVSMATKIWKDHMATAR</sequence>
<keyword evidence="2" id="KW-1185">Reference proteome</keyword>
<evidence type="ECO:0000313" key="1">
    <source>
        <dbReference type="EMBL" id="MEJ8638497.1"/>
    </source>
</evidence>
<accession>A0ACC6Q471</accession>
<protein>
    <submittedName>
        <fullName evidence="1">Transglycosylase domain-containing protein</fullName>
    </submittedName>
</protein>
<dbReference type="Proteomes" id="UP001377168">
    <property type="component" value="Unassembled WGS sequence"/>
</dbReference>
<organism evidence="1 2">
    <name type="scientific">Streptomyces achmelvichensis</name>
    <dbReference type="NCBI Taxonomy" id="3134111"/>
    <lineage>
        <taxon>Bacteria</taxon>
        <taxon>Bacillati</taxon>
        <taxon>Actinomycetota</taxon>
        <taxon>Actinomycetes</taxon>
        <taxon>Kitasatosporales</taxon>
        <taxon>Streptomycetaceae</taxon>
        <taxon>Streptomyces</taxon>
    </lineage>
</organism>